<dbReference type="AlphaFoldDB" id="A0A2S7IW57"/>
<name>A0A2S7IW57_9HYPH</name>
<dbReference type="OrthoDB" id="8452547at2"/>
<proteinExistence type="predicted"/>
<sequence>MSNIALNTAERILLKVPTSDGYEYLDPRLIRGATYQQVADEATAYEATAIYRFDEESLTVEDITETVVPYFSGDFSDVPAWMRGSSIAEQMAYEDRLEAKTADRHQRSLRSPSVYLGAM</sequence>
<evidence type="ECO:0000313" key="1">
    <source>
        <dbReference type="EMBL" id="PQA72188.1"/>
    </source>
</evidence>
<accession>A0A2S7IW57</accession>
<dbReference type="RefSeq" id="WP_104756894.1">
    <property type="nucleotide sequence ID" value="NZ_PTRC01000033.1"/>
</dbReference>
<organism evidence="1 2">
    <name type="scientific">Brucella oryzae</name>
    <dbReference type="NCBI Taxonomy" id="335286"/>
    <lineage>
        <taxon>Bacteria</taxon>
        <taxon>Pseudomonadati</taxon>
        <taxon>Pseudomonadota</taxon>
        <taxon>Alphaproteobacteria</taxon>
        <taxon>Hyphomicrobiales</taxon>
        <taxon>Brucellaceae</taxon>
        <taxon>Brucella/Ochrobactrum group</taxon>
        <taxon>Brucella</taxon>
    </lineage>
</organism>
<gene>
    <name evidence="1" type="ORF">C3731_17465</name>
</gene>
<comment type="caution">
    <text evidence="1">The sequence shown here is derived from an EMBL/GenBank/DDBJ whole genome shotgun (WGS) entry which is preliminary data.</text>
</comment>
<evidence type="ECO:0000313" key="2">
    <source>
        <dbReference type="Proteomes" id="UP000238493"/>
    </source>
</evidence>
<protein>
    <submittedName>
        <fullName evidence="1">Uncharacterized protein</fullName>
    </submittedName>
</protein>
<reference evidence="1 2" key="1">
    <citation type="submission" date="2018-02" db="EMBL/GenBank/DDBJ databases">
        <title>Draft genome sequence of Ochrobactrum oryzae found in Brazil.</title>
        <authorList>
            <person name="Cerdeira L."/>
            <person name="Andrade F."/>
            <person name="Zacariotto T."/>
            <person name="Barbosa B."/>
            <person name="Santos S."/>
            <person name="Cassetari V."/>
            <person name="Lincopan N."/>
        </authorList>
    </citation>
    <scope>NUCLEOTIDE SEQUENCE [LARGE SCALE GENOMIC DNA]</scope>
    <source>
        <strain evidence="1 2">OA447</strain>
    </source>
</reference>
<keyword evidence="2" id="KW-1185">Reference proteome</keyword>
<dbReference type="Proteomes" id="UP000238493">
    <property type="component" value="Unassembled WGS sequence"/>
</dbReference>
<dbReference type="EMBL" id="PTRC01000033">
    <property type="protein sequence ID" value="PQA72188.1"/>
    <property type="molecule type" value="Genomic_DNA"/>
</dbReference>